<evidence type="ECO:0000256" key="1">
    <source>
        <dbReference type="SAM" id="Coils"/>
    </source>
</evidence>
<keyword evidence="2" id="KW-1133">Transmembrane helix</keyword>
<keyword evidence="2" id="KW-0472">Membrane</keyword>
<proteinExistence type="predicted"/>
<comment type="caution">
    <text evidence="3">The sequence shown here is derived from an EMBL/GenBank/DDBJ whole genome shotgun (WGS) entry which is preliminary data.</text>
</comment>
<evidence type="ECO:0000256" key="2">
    <source>
        <dbReference type="SAM" id="Phobius"/>
    </source>
</evidence>
<dbReference type="Proteomes" id="UP000829196">
    <property type="component" value="Unassembled WGS sequence"/>
</dbReference>
<evidence type="ECO:0000313" key="3">
    <source>
        <dbReference type="EMBL" id="KAI0498512.1"/>
    </source>
</evidence>
<dbReference type="SMR" id="A0A8T3AS18"/>
<feature type="coiled-coil region" evidence="1">
    <location>
        <begin position="29"/>
        <end position="56"/>
    </location>
</feature>
<protein>
    <submittedName>
        <fullName evidence="3">Uncharacterized protein</fullName>
    </submittedName>
</protein>
<sequence>MRRHGHRIPLEVMGSMIEVANVAWNALEHRQERKIVNAEEEEIARLHSENHRLKALLAENAPLLHEISQVPSLVNECPPDLYSRLVALVESPNFLETLESLNKKLATGSNATLSNSKYPDQNELDVLIHTEEENSSCWVFVTHDMVPCNLEEVSGIDNENYVIITEENVVDGIANFMARCILENPRSKRISPQELQKAVGKALGEIKGRNKLKSLWDAGIVIYTLSTWGIFLTGLYRHRAIVKCAAKAAHASTKLVMKAL</sequence>
<dbReference type="EMBL" id="JAGYWB010000014">
    <property type="protein sequence ID" value="KAI0498512.1"/>
    <property type="molecule type" value="Genomic_DNA"/>
</dbReference>
<accession>A0A8T3AS18</accession>
<name>A0A8T3AS18_DENNO</name>
<dbReference type="OrthoDB" id="845076at2759"/>
<keyword evidence="2" id="KW-0812">Transmembrane</keyword>
<feature type="transmembrane region" description="Helical" evidence="2">
    <location>
        <begin position="215"/>
        <end position="236"/>
    </location>
</feature>
<organism evidence="3 4">
    <name type="scientific">Dendrobium nobile</name>
    <name type="common">Orchid</name>
    <dbReference type="NCBI Taxonomy" id="94219"/>
    <lineage>
        <taxon>Eukaryota</taxon>
        <taxon>Viridiplantae</taxon>
        <taxon>Streptophyta</taxon>
        <taxon>Embryophyta</taxon>
        <taxon>Tracheophyta</taxon>
        <taxon>Spermatophyta</taxon>
        <taxon>Magnoliopsida</taxon>
        <taxon>Liliopsida</taxon>
        <taxon>Asparagales</taxon>
        <taxon>Orchidaceae</taxon>
        <taxon>Epidendroideae</taxon>
        <taxon>Malaxideae</taxon>
        <taxon>Dendrobiinae</taxon>
        <taxon>Dendrobium</taxon>
    </lineage>
</organism>
<gene>
    <name evidence="3" type="ORF">KFK09_019400</name>
</gene>
<keyword evidence="1" id="KW-0175">Coiled coil</keyword>
<reference evidence="3" key="1">
    <citation type="journal article" date="2022" name="Front. Genet.">
        <title>Chromosome-Scale Assembly of the Dendrobium nobile Genome Provides Insights Into the Molecular Mechanism of the Biosynthesis of the Medicinal Active Ingredient of Dendrobium.</title>
        <authorList>
            <person name="Xu Q."/>
            <person name="Niu S.-C."/>
            <person name="Li K.-L."/>
            <person name="Zheng P.-J."/>
            <person name="Zhang X.-J."/>
            <person name="Jia Y."/>
            <person name="Liu Y."/>
            <person name="Niu Y.-X."/>
            <person name="Yu L.-H."/>
            <person name="Chen D.-F."/>
            <person name="Zhang G.-Q."/>
        </authorList>
    </citation>
    <scope>NUCLEOTIDE SEQUENCE</scope>
    <source>
        <tissue evidence="3">Leaf</tissue>
    </source>
</reference>
<dbReference type="AlphaFoldDB" id="A0A8T3AS18"/>
<dbReference type="PANTHER" id="PTHR33874">
    <property type="entry name" value="RING FINGER PROTEIN"/>
    <property type="match status" value="1"/>
</dbReference>
<dbReference type="PANTHER" id="PTHR33874:SF4">
    <property type="entry name" value="EXPRESSED PROTEIN"/>
    <property type="match status" value="1"/>
</dbReference>
<keyword evidence="4" id="KW-1185">Reference proteome</keyword>
<evidence type="ECO:0000313" key="4">
    <source>
        <dbReference type="Proteomes" id="UP000829196"/>
    </source>
</evidence>